<reference evidence="2 3" key="1">
    <citation type="submission" date="2014-04" db="EMBL/GenBank/DDBJ databases">
        <authorList>
            <consortium name="DOE Joint Genome Institute"/>
            <person name="Kuo A."/>
            <person name="Kohler A."/>
            <person name="Nagy L.G."/>
            <person name="Floudas D."/>
            <person name="Copeland A."/>
            <person name="Barry K.W."/>
            <person name="Cichocki N."/>
            <person name="Veneault-Fourrey C."/>
            <person name="LaButti K."/>
            <person name="Lindquist E.A."/>
            <person name="Lipzen A."/>
            <person name="Lundell T."/>
            <person name="Morin E."/>
            <person name="Murat C."/>
            <person name="Sun H."/>
            <person name="Tunlid A."/>
            <person name="Henrissat B."/>
            <person name="Grigoriev I.V."/>
            <person name="Hibbett D.S."/>
            <person name="Martin F."/>
            <person name="Nordberg H.P."/>
            <person name="Cantor M.N."/>
            <person name="Hua S.X."/>
        </authorList>
    </citation>
    <scope>NUCLEOTIDE SEQUENCE [LARGE SCALE GENOMIC DNA]</scope>
    <source>
        <strain evidence="2 3">LaAM-08-1</strain>
    </source>
</reference>
<name>A0A0C9WL85_9AGAR</name>
<reference evidence="3" key="2">
    <citation type="submission" date="2015-01" db="EMBL/GenBank/DDBJ databases">
        <title>Evolutionary Origins and Diversification of the Mycorrhizal Mutualists.</title>
        <authorList>
            <consortium name="DOE Joint Genome Institute"/>
            <consortium name="Mycorrhizal Genomics Consortium"/>
            <person name="Kohler A."/>
            <person name="Kuo A."/>
            <person name="Nagy L.G."/>
            <person name="Floudas D."/>
            <person name="Copeland A."/>
            <person name="Barry K.W."/>
            <person name="Cichocki N."/>
            <person name="Veneault-Fourrey C."/>
            <person name="LaButti K."/>
            <person name="Lindquist E.A."/>
            <person name="Lipzen A."/>
            <person name="Lundell T."/>
            <person name="Morin E."/>
            <person name="Murat C."/>
            <person name="Riley R."/>
            <person name="Ohm R."/>
            <person name="Sun H."/>
            <person name="Tunlid A."/>
            <person name="Henrissat B."/>
            <person name="Grigoriev I.V."/>
            <person name="Hibbett D.S."/>
            <person name="Martin F."/>
        </authorList>
    </citation>
    <scope>NUCLEOTIDE SEQUENCE [LARGE SCALE GENOMIC DNA]</scope>
    <source>
        <strain evidence="3">LaAM-08-1</strain>
    </source>
</reference>
<protein>
    <submittedName>
        <fullName evidence="2">Uncharacterized protein</fullName>
    </submittedName>
</protein>
<sequence>LVWFIMLLLLSPAVYASPEPGTFPNIPFNVFNDLVSKNFNSKIPLAAVLLIFFTLIEIRDLLNLHARQKIKVLPGEKSTQATGWMKCLSQALYDRMLEQNTEEMLFTSSELLQFTEEEKRITPLSVKLDELAMALQLIP</sequence>
<dbReference type="EMBL" id="KN839298">
    <property type="protein sequence ID" value="KIJ90075.1"/>
    <property type="molecule type" value="Genomic_DNA"/>
</dbReference>
<organism evidence="2 3">
    <name type="scientific">Laccaria amethystina LaAM-08-1</name>
    <dbReference type="NCBI Taxonomy" id="1095629"/>
    <lineage>
        <taxon>Eukaryota</taxon>
        <taxon>Fungi</taxon>
        <taxon>Dikarya</taxon>
        <taxon>Basidiomycota</taxon>
        <taxon>Agaricomycotina</taxon>
        <taxon>Agaricomycetes</taxon>
        <taxon>Agaricomycetidae</taxon>
        <taxon>Agaricales</taxon>
        <taxon>Agaricineae</taxon>
        <taxon>Hydnangiaceae</taxon>
        <taxon>Laccaria</taxon>
    </lineage>
</organism>
<feature type="signal peptide" evidence="1">
    <location>
        <begin position="1"/>
        <end position="16"/>
    </location>
</feature>
<feature type="chain" id="PRO_5002216134" evidence="1">
    <location>
        <begin position="17"/>
        <end position="139"/>
    </location>
</feature>
<feature type="non-terminal residue" evidence="2">
    <location>
        <position position="139"/>
    </location>
</feature>
<gene>
    <name evidence="2" type="ORF">K443DRAFT_68920</name>
</gene>
<evidence type="ECO:0000313" key="3">
    <source>
        <dbReference type="Proteomes" id="UP000054477"/>
    </source>
</evidence>
<accession>A0A0C9WL85</accession>
<proteinExistence type="predicted"/>
<dbReference type="AlphaFoldDB" id="A0A0C9WL85"/>
<dbReference type="HOGENOM" id="CLU_2027091_0_0_1"/>
<evidence type="ECO:0000313" key="2">
    <source>
        <dbReference type="EMBL" id="KIJ90075.1"/>
    </source>
</evidence>
<feature type="non-terminal residue" evidence="2">
    <location>
        <position position="1"/>
    </location>
</feature>
<keyword evidence="3" id="KW-1185">Reference proteome</keyword>
<dbReference type="Proteomes" id="UP000054477">
    <property type="component" value="Unassembled WGS sequence"/>
</dbReference>
<keyword evidence="1" id="KW-0732">Signal</keyword>
<dbReference type="OrthoDB" id="3061825at2759"/>
<evidence type="ECO:0000256" key="1">
    <source>
        <dbReference type="SAM" id="SignalP"/>
    </source>
</evidence>
<dbReference type="STRING" id="1095629.A0A0C9WL85"/>